<evidence type="ECO:0000259" key="1">
    <source>
        <dbReference type="SMART" id="SM00228"/>
    </source>
</evidence>
<dbReference type="Proteomes" id="UP000189739">
    <property type="component" value="Unassembled WGS sequence"/>
</dbReference>
<dbReference type="OrthoDB" id="7168509at2"/>
<dbReference type="RefSeq" id="WP_078346065.1">
    <property type="nucleotide sequence ID" value="NZ_MBTF01000001.1"/>
</dbReference>
<dbReference type="Pfam" id="PF03572">
    <property type="entry name" value="Peptidase_S41"/>
    <property type="match status" value="1"/>
</dbReference>
<dbReference type="GO" id="GO:0004175">
    <property type="term" value="F:endopeptidase activity"/>
    <property type="evidence" value="ECO:0007669"/>
    <property type="project" value="TreeGrafter"/>
</dbReference>
<sequence>MRKIFYLLIIPAVVLSACKKSNTPTPGGGDETGPSKTGTTLDLIRDSVFLYAKEAYYWNDGLPDYATFKPRSFTGSDDITALQNEVNAISQYKINPSTSRPYEYYASAPGEAKYSFIDDGSVSAELNGISGDFGFAPIYNDNNDLRVRYVYPNSPADLAGIKRGYQITSINGRTNLTYDGNGGSGTNLNFVINAYANSNTITMVLKKPDATTMNVTLNVATYTINPVIVHKVITDATTGKKVGYMVFNSFTSLANAKPKIDEAFAEFNTQNITDLVIDLRYNGGGYVATAEYLSNLIAPASKNGSLMYSTYFNSTLTGLNTTEKRNASILKNQVRKDESSGEVYNYSQFDYSVSGNAVNFSKTGVPYSLTLSHVFFIVTGSTASASELTINNLRPVMDVQLIGTTSYGKPVGFFDIDINKYQMYVPNFETKNSANQGGYYSGMTPGSTDYPGKRDIDDVTKDFGDPTEGLLAHALTYVKTGTFTVAGQVIQSVGGKTRTMSIDESHDAGIAVDGEKFRGMVYNKKPKH</sequence>
<reference evidence="2 3" key="1">
    <citation type="submission" date="2016-07" db="EMBL/GenBank/DDBJ databases">
        <title>Genomic analysis of zinc-resistant bacterium Mucilaginibacter pedocola TBZ30.</title>
        <authorList>
            <person name="Huang J."/>
            <person name="Tang J."/>
        </authorList>
    </citation>
    <scope>NUCLEOTIDE SEQUENCE [LARGE SCALE GENOMIC DNA]</scope>
    <source>
        <strain evidence="2 3">TBZ30</strain>
    </source>
</reference>
<dbReference type="GO" id="GO:0008236">
    <property type="term" value="F:serine-type peptidase activity"/>
    <property type="evidence" value="ECO:0007669"/>
    <property type="project" value="InterPro"/>
</dbReference>
<dbReference type="InterPro" id="IPR005151">
    <property type="entry name" value="Tail-specific_protease"/>
</dbReference>
<dbReference type="GO" id="GO:0006508">
    <property type="term" value="P:proteolysis"/>
    <property type="evidence" value="ECO:0007669"/>
    <property type="project" value="InterPro"/>
</dbReference>
<evidence type="ECO:0000313" key="3">
    <source>
        <dbReference type="Proteomes" id="UP000189739"/>
    </source>
</evidence>
<dbReference type="PANTHER" id="PTHR32060">
    <property type="entry name" value="TAIL-SPECIFIC PROTEASE"/>
    <property type="match status" value="1"/>
</dbReference>
<dbReference type="PANTHER" id="PTHR32060:SF30">
    <property type="entry name" value="CARBOXY-TERMINAL PROCESSING PROTEASE CTPA"/>
    <property type="match status" value="1"/>
</dbReference>
<dbReference type="EMBL" id="MBTF01000001">
    <property type="protein sequence ID" value="OOQ61882.1"/>
    <property type="molecule type" value="Genomic_DNA"/>
</dbReference>
<dbReference type="GO" id="GO:0007165">
    <property type="term" value="P:signal transduction"/>
    <property type="evidence" value="ECO:0007669"/>
    <property type="project" value="TreeGrafter"/>
</dbReference>
<keyword evidence="3" id="KW-1185">Reference proteome</keyword>
<dbReference type="STRING" id="1792845.BC343_02120"/>
<evidence type="ECO:0000313" key="2">
    <source>
        <dbReference type="EMBL" id="OOQ61882.1"/>
    </source>
</evidence>
<dbReference type="Gene3D" id="3.90.226.10">
    <property type="entry name" value="2-enoyl-CoA Hydratase, Chain A, domain 1"/>
    <property type="match status" value="1"/>
</dbReference>
<organism evidence="2 3">
    <name type="scientific">Mucilaginibacter pedocola</name>
    <dbReference type="NCBI Taxonomy" id="1792845"/>
    <lineage>
        <taxon>Bacteria</taxon>
        <taxon>Pseudomonadati</taxon>
        <taxon>Bacteroidota</taxon>
        <taxon>Sphingobacteriia</taxon>
        <taxon>Sphingobacteriales</taxon>
        <taxon>Sphingobacteriaceae</taxon>
        <taxon>Mucilaginibacter</taxon>
    </lineage>
</organism>
<proteinExistence type="predicted"/>
<name>A0A1S9PLP3_9SPHI</name>
<comment type="caution">
    <text evidence="2">The sequence shown here is derived from an EMBL/GenBank/DDBJ whole genome shotgun (WGS) entry which is preliminary data.</text>
</comment>
<dbReference type="Gene3D" id="3.30.750.170">
    <property type="match status" value="1"/>
</dbReference>
<dbReference type="InterPro" id="IPR029045">
    <property type="entry name" value="ClpP/crotonase-like_dom_sf"/>
</dbReference>
<dbReference type="CDD" id="cd07561">
    <property type="entry name" value="Peptidase_S41_CPP_like"/>
    <property type="match status" value="1"/>
</dbReference>
<protein>
    <recommendedName>
        <fullName evidence="1">PDZ domain-containing protein</fullName>
    </recommendedName>
</protein>
<dbReference type="SUPFAM" id="SSF52096">
    <property type="entry name" value="ClpP/crotonase"/>
    <property type="match status" value="1"/>
</dbReference>
<dbReference type="GO" id="GO:0030288">
    <property type="term" value="C:outer membrane-bounded periplasmic space"/>
    <property type="evidence" value="ECO:0007669"/>
    <property type="project" value="TreeGrafter"/>
</dbReference>
<dbReference type="InterPro" id="IPR036034">
    <property type="entry name" value="PDZ_sf"/>
</dbReference>
<dbReference type="SMART" id="SM00228">
    <property type="entry name" value="PDZ"/>
    <property type="match status" value="1"/>
</dbReference>
<dbReference type="Gene3D" id="2.30.42.10">
    <property type="match status" value="1"/>
</dbReference>
<gene>
    <name evidence="2" type="ORF">BC343_02120</name>
</gene>
<dbReference type="PROSITE" id="PS51257">
    <property type="entry name" value="PROKAR_LIPOPROTEIN"/>
    <property type="match status" value="1"/>
</dbReference>
<dbReference type="SUPFAM" id="SSF50156">
    <property type="entry name" value="PDZ domain-like"/>
    <property type="match status" value="1"/>
</dbReference>
<dbReference type="InterPro" id="IPR001478">
    <property type="entry name" value="PDZ"/>
</dbReference>
<accession>A0A1S9PLP3</accession>
<feature type="domain" description="PDZ" evidence="1">
    <location>
        <begin position="131"/>
        <end position="209"/>
    </location>
</feature>
<dbReference type="AlphaFoldDB" id="A0A1S9PLP3"/>